<dbReference type="SUPFAM" id="SSF48179">
    <property type="entry name" value="6-phosphogluconate dehydrogenase C-terminal domain-like"/>
    <property type="match status" value="1"/>
</dbReference>
<evidence type="ECO:0000256" key="4">
    <source>
        <dbReference type="ARBA" id="ARBA00022605"/>
    </source>
</evidence>
<dbReference type="InterPro" id="IPR053790">
    <property type="entry name" value="P5CR-like_CS"/>
</dbReference>
<evidence type="ECO:0000256" key="12">
    <source>
        <dbReference type="PIRSR" id="PIRSR000193-1"/>
    </source>
</evidence>
<proteinExistence type="inferred from homology"/>
<reference evidence="16 17" key="1">
    <citation type="submission" date="2018-05" db="EMBL/GenBank/DDBJ databases">
        <title>Salinimonas sp. HMF8227 Genome sequencing and assembly.</title>
        <authorList>
            <person name="Kang H."/>
            <person name="Kang J."/>
            <person name="Cha I."/>
            <person name="Kim H."/>
            <person name="Joh K."/>
        </authorList>
    </citation>
    <scope>NUCLEOTIDE SEQUENCE [LARGE SCALE GENOMIC DNA]</scope>
    <source>
        <strain evidence="16 17">HMF8227</strain>
    </source>
</reference>
<comment type="pathway">
    <text evidence="1 10 13">Amino-acid biosynthesis; L-proline biosynthesis; L-proline from L-glutamate 5-semialdehyde: step 1/1.</text>
</comment>
<evidence type="ECO:0000256" key="3">
    <source>
        <dbReference type="ARBA" id="ARBA00022490"/>
    </source>
</evidence>
<feature type="binding site" evidence="12">
    <location>
        <position position="57"/>
    </location>
    <ligand>
        <name>NADPH</name>
        <dbReference type="ChEBI" id="CHEBI:57783"/>
    </ligand>
</feature>
<dbReference type="PIRSF" id="PIRSF000193">
    <property type="entry name" value="Pyrrol-5-carb_rd"/>
    <property type="match status" value="1"/>
</dbReference>
<dbReference type="InterPro" id="IPR036291">
    <property type="entry name" value="NAD(P)-bd_dom_sf"/>
</dbReference>
<comment type="function">
    <text evidence="10">Catalyzes the reduction of 1-pyrroline-5-carboxylate (PCA) to L-proline.</text>
</comment>
<evidence type="ECO:0000313" key="16">
    <source>
        <dbReference type="EMBL" id="AWL12876.1"/>
    </source>
</evidence>
<feature type="domain" description="Pyrroline-5-carboxylate reductase catalytic N-terminal" evidence="14">
    <location>
        <begin position="5"/>
        <end position="99"/>
    </location>
</feature>
<comment type="subcellular location">
    <subcellularLocation>
        <location evidence="10">Cytoplasm</location>
    </subcellularLocation>
</comment>
<dbReference type="InterPro" id="IPR028939">
    <property type="entry name" value="P5C_Rdtase_cat_N"/>
</dbReference>
<dbReference type="InterPro" id="IPR008927">
    <property type="entry name" value="6-PGluconate_DH-like_C_sf"/>
</dbReference>
<feature type="binding site" evidence="12">
    <location>
        <begin position="9"/>
        <end position="14"/>
    </location>
    <ligand>
        <name>NADP(+)</name>
        <dbReference type="ChEBI" id="CHEBI:58349"/>
    </ligand>
</feature>
<dbReference type="Proteomes" id="UP000245728">
    <property type="component" value="Chromosome"/>
</dbReference>
<dbReference type="Pfam" id="PF03807">
    <property type="entry name" value="F420_oxidored"/>
    <property type="match status" value="1"/>
</dbReference>
<evidence type="ECO:0000256" key="8">
    <source>
        <dbReference type="ARBA" id="ARBA00050547"/>
    </source>
</evidence>
<comment type="catalytic activity">
    <reaction evidence="9 10 13">
        <text>L-proline + NADP(+) = (S)-1-pyrroline-5-carboxylate + NADPH + 2 H(+)</text>
        <dbReference type="Rhea" id="RHEA:14109"/>
        <dbReference type="ChEBI" id="CHEBI:15378"/>
        <dbReference type="ChEBI" id="CHEBI:17388"/>
        <dbReference type="ChEBI" id="CHEBI:57783"/>
        <dbReference type="ChEBI" id="CHEBI:58349"/>
        <dbReference type="ChEBI" id="CHEBI:60039"/>
        <dbReference type="EC" id="1.5.1.2"/>
    </reaction>
</comment>
<dbReference type="Gene3D" id="3.40.50.720">
    <property type="entry name" value="NAD(P)-binding Rossmann-like Domain"/>
    <property type="match status" value="1"/>
</dbReference>
<evidence type="ECO:0000256" key="6">
    <source>
        <dbReference type="ARBA" id="ARBA00022857"/>
    </source>
</evidence>
<protein>
    <recommendedName>
        <fullName evidence="10 11">Pyrroline-5-carboxylate reductase</fullName>
        <shortName evidence="10">P5C reductase</shortName>
        <shortName evidence="10">P5CR</shortName>
        <ecNumber evidence="10 11">1.5.1.2</ecNumber>
    </recommendedName>
    <alternativeName>
        <fullName evidence="10">PCA reductase</fullName>
    </alternativeName>
</protein>
<evidence type="ECO:0000256" key="7">
    <source>
        <dbReference type="ARBA" id="ARBA00023002"/>
    </source>
</evidence>
<evidence type="ECO:0000256" key="9">
    <source>
        <dbReference type="ARBA" id="ARBA00052690"/>
    </source>
</evidence>
<dbReference type="NCBIfam" id="TIGR00112">
    <property type="entry name" value="proC"/>
    <property type="match status" value="1"/>
</dbReference>
<sequence>MQHRKIAFIGAGNMSRSIISGMVSSGYPAEAITAANPSRPKLDALSNDFGINITQDNLEAVRNAEVVVLAVKPQLMEEVCKHLQQADLNGKLFVSIAAGIKAARLQQMLGGDYPLVRTMPNTPSALGKGMTGLYADSQVSDTDRSFAGDLLGQVGDVAWVDEEDMINGVIAAAGSSPAYFFLFLESMQDEALRMGFDRETSRKLVQQACLGAAEMVCQNQDLELSELRAQVTSKAGTTAAALNHFEDNGIRELVSGAMQAAVTRAKEMSDEF</sequence>
<evidence type="ECO:0000256" key="11">
    <source>
        <dbReference type="NCBIfam" id="TIGR00112"/>
    </source>
</evidence>
<name>A0A2S2E5E1_9ALTE</name>
<evidence type="ECO:0000259" key="14">
    <source>
        <dbReference type="Pfam" id="PF03807"/>
    </source>
</evidence>
<dbReference type="SUPFAM" id="SSF51735">
    <property type="entry name" value="NAD(P)-binding Rossmann-fold domains"/>
    <property type="match status" value="1"/>
</dbReference>
<dbReference type="AlphaFoldDB" id="A0A2S2E5E1"/>
<dbReference type="GO" id="GO:0055129">
    <property type="term" value="P:L-proline biosynthetic process"/>
    <property type="evidence" value="ECO:0007669"/>
    <property type="project" value="UniProtKB-UniRule"/>
</dbReference>
<dbReference type="GO" id="GO:0005737">
    <property type="term" value="C:cytoplasm"/>
    <property type="evidence" value="ECO:0007669"/>
    <property type="project" value="UniProtKB-SubCell"/>
</dbReference>
<dbReference type="FunFam" id="1.10.3730.10:FF:000001">
    <property type="entry name" value="Pyrroline-5-carboxylate reductase"/>
    <property type="match status" value="1"/>
</dbReference>
<keyword evidence="7 10" id="KW-0560">Oxidoreductase</keyword>
<dbReference type="Gene3D" id="1.10.3730.10">
    <property type="entry name" value="ProC C-terminal domain-like"/>
    <property type="match status" value="1"/>
</dbReference>
<dbReference type="InterPro" id="IPR029036">
    <property type="entry name" value="P5CR_dimer"/>
</dbReference>
<evidence type="ECO:0000256" key="2">
    <source>
        <dbReference type="ARBA" id="ARBA00005525"/>
    </source>
</evidence>
<comment type="similarity">
    <text evidence="2 10 13">Belongs to the pyrroline-5-carboxylate reductase family.</text>
</comment>
<feature type="binding site" evidence="12">
    <location>
        <begin position="70"/>
        <end position="73"/>
    </location>
    <ligand>
        <name>NADP(+)</name>
        <dbReference type="ChEBI" id="CHEBI:58349"/>
    </ligand>
</feature>
<keyword evidence="4 10" id="KW-0028">Amino-acid biosynthesis</keyword>
<dbReference type="PANTHER" id="PTHR11645">
    <property type="entry name" value="PYRROLINE-5-CARBOXYLATE REDUCTASE"/>
    <property type="match status" value="1"/>
</dbReference>
<evidence type="ECO:0000256" key="1">
    <source>
        <dbReference type="ARBA" id="ARBA00005205"/>
    </source>
</evidence>
<gene>
    <name evidence="10 16" type="primary">proC</name>
    <name evidence="16" type="ORF">HMF8227_02424</name>
</gene>
<evidence type="ECO:0000256" key="13">
    <source>
        <dbReference type="RuleBase" id="RU003903"/>
    </source>
</evidence>
<accession>A0A2S2E5E1</accession>
<dbReference type="EMBL" id="CP029347">
    <property type="protein sequence ID" value="AWL12876.1"/>
    <property type="molecule type" value="Genomic_DNA"/>
</dbReference>
<dbReference type="InterPro" id="IPR000304">
    <property type="entry name" value="Pyrroline-COOH_reductase"/>
</dbReference>
<dbReference type="PANTHER" id="PTHR11645:SF0">
    <property type="entry name" value="PYRROLINE-5-CARBOXYLATE REDUCTASE 3"/>
    <property type="match status" value="1"/>
</dbReference>
<dbReference type="GO" id="GO:0004735">
    <property type="term" value="F:pyrroline-5-carboxylate reductase activity"/>
    <property type="evidence" value="ECO:0007669"/>
    <property type="project" value="UniProtKB-UniRule"/>
</dbReference>
<keyword evidence="5 10" id="KW-0641">Proline biosynthesis</keyword>
<keyword evidence="6 10" id="KW-0521">NADP</keyword>
<dbReference type="PROSITE" id="PS00521">
    <property type="entry name" value="P5CR"/>
    <property type="match status" value="1"/>
</dbReference>
<evidence type="ECO:0000259" key="15">
    <source>
        <dbReference type="Pfam" id="PF14748"/>
    </source>
</evidence>
<keyword evidence="3 10" id="KW-0963">Cytoplasm</keyword>
<evidence type="ECO:0000256" key="10">
    <source>
        <dbReference type="HAMAP-Rule" id="MF_01925"/>
    </source>
</evidence>
<dbReference type="HAMAP" id="MF_01925">
    <property type="entry name" value="P5C_reductase"/>
    <property type="match status" value="1"/>
</dbReference>
<evidence type="ECO:0000256" key="5">
    <source>
        <dbReference type="ARBA" id="ARBA00022650"/>
    </source>
</evidence>
<dbReference type="OrthoDB" id="9805754at2"/>
<evidence type="ECO:0000313" key="17">
    <source>
        <dbReference type="Proteomes" id="UP000245728"/>
    </source>
</evidence>
<dbReference type="FunFam" id="3.40.50.720:FF:000105">
    <property type="entry name" value="Pyrroline-5-carboxylate reductase"/>
    <property type="match status" value="1"/>
</dbReference>
<dbReference type="UniPathway" id="UPA00098">
    <property type="reaction ID" value="UER00361"/>
</dbReference>
<feature type="domain" description="Pyrroline-5-carboxylate reductase dimerisation" evidence="15">
    <location>
        <begin position="163"/>
        <end position="268"/>
    </location>
</feature>
<dbReference type="KEGG" id="salh:HMF8227_02424"/>
<dbReference type="Pfam" id="PF14748">
    <property type="entry name" value="P5CR_dimer"/>
    <property type="match status" value="1"/>
</dbReference>
<keyword evidence="17" id="KW-1185">Reference proteome</keyword>
<organism evidence="16 17">
    <name type="scientific">Saliniradius amylolyticus</name>
    <dbReference type="NCBI Taxonomy" id="2183582"/>
    <lineage>
        <taxon>Bacteria</taxon>
        <taxon>Pseudomonadati</taxon>
        <taxon>Pseudomonadota</taxon>
        <taxon>Gammaproteobacteria</taxon>
        <taxon>Alteromonadales</taxon>
        <taxon>Alteromonadaceae</taxon>
        <taxon>Saliniradius</taxon>
    </lineage>
</organism>
<dbReference type="EC" id="1.5.1.2" evidence="10 11"/>
<comment type="catalytic activity">
    <reaction evidence="8 10">
        <text>L-proline + NAD(+) = (S)-1-pyrroline-5-carboxylate + NADH + 2 H(+)</text>
        <dbReference type="Rhea" id="RHEA:14105"/>
        <dbReference type="ChEBI" id="CHEBI:15378"/>
        <dbReference type="ChEBI" id="CHEBI:17388"/>
        <dbReference type="ChEBI" id="CHEBI:57540"/>
        <dbReference type="ChEBI" id="CHEBI:57945"/>
        <dbReference type="ChEBI" id="CHEBI:60039"/>
        <dbReference type="EC" id="1.5.1.2"/>
    </reaction>
</comment>